<organism evidence="2 3">
    <name type="scientific">Listeria fleischmannii FSL S10-1203</name>
    <dbReference type="NCBI Taxonomy" id="1265822"/>
    <lineage>
        <taxon>Bacteria</taxon>
        <taxon>Bacillati</taxon>
        <taxon>Bacillota</taxon>
        <taxon>Bacilli</taxon>
        <taxon>Bacillales</taxon>
        <taxon>Listeriaceae</taxon>
        <taxon>Listeria</taxon>
    </lineage>
</organism>
<protein>
    <submittedName>
        <fullName evidence="2">Uncharacterized protein</fullName>
    </submittedName>
</protein>
<sequence length="113" mass="12832">MKNSGVKMGKHWHIPQFLFILLMIIAGICTVDTFVQFGIGFVHHMHDTDGYKAVLRIIATPFTNPVTALPVASIALRYVVVFILNFILPALFFVGMHFAKISYRQKHVESHSY</sequence>
<evidence type="ECO:0000256" key="1">
    <source>
        <dbReference type="SAM" id="Phobius"/>
    </source>
</evidence>
<dbReference type="PATRIC" id="fig|1265822.4.peg.1288"/>
<feature type="transmembrane region" description="Helical" evidence="1">
    <location>
        <begin position="78"/>
        <end position="99"/>
    </location>
</feature>
<keyword evidence="1" id="KW-0812">Transmembrane</keyword>
<name>W7DZP8_9LIST</name>
<dbReference type="Proteomes" id="UP000019241">
    <property type="component" value="Unassembled WGS sequence"/>
</dbReference>
<evidence type="ECO:0000313" key="2">
    <source>
        <dbReference type="EMBL" id="EUJ59137.1"/>
    </source>
</evidence>
<proteinExistence type="predicted"/>
<feature type="transmembrane region" description="Helical" evidence="1">
    <location>
        <begin position="17"/>
        <end position="41"/>
    </location>
</feature>
<evidence type="ECO:0000313" key="3">
    <source>
        <dbReference type="Proteomes" id="UP000019241"/>
    </source>
</evidence>
<keyword evidence="1" id="KW-0472">Membrane</keyword>
<gene>
    <name evidence="2" type="ORF">MCOL2_06337</name>
</gene>
<accession>W7DZP8</accession>
<keyword evidence="1" id="KW-1133">Transmembrane helix</keyword>
<dbReference type="EMBL" id="AODM01000019">
    <property type="protein sequence ID" value="EUJ59137.1"/>
    <property type="molecule type" value="Genomic_DNA"/>
</dbReference>
<comment type="caution">
    <text evidence="2">The sequence shown here is derived from an EMBL/GenBank/DDBJ whole genome shotgun (WGS) entry which is preliminary data.</text>
</comment>
<reference evidence="2 3" key="1">
    <citation type="submission" date="2012-12" db="EMBL/GenBank/DDBJ databases">
        <title>Novel taxa of Listeriaceae from agricultural environments in the United States.</title>
        <authorList>
            <person name="den Bakker H.C."/>
            <person name="Allred A."/>
            <person name="Warchocki S."/>
            <person name="Wright E.M."/>
            <person name="Burrell A."/>
            <person name="Nightingale K.K."/>
            <person name="Kephart D."/>
            <person name="Wiedmann M."/>
        </authorList>
    </citation>
    <scope>NUCLEOTIDE SEQUENCE [LARGE SCALE GENOMIC DNA]</scope>
    <source>
        <strain evidence="2 3">FSL S10-1203</strain>
    </source>
</reference>
<dbReference type="AlphaFoldDB" id="W7DZP8"/>